<dbReference type="SUPFAM" id="SSF53474">
    <property type="entry name" value="alpha/beta-Hydrolases"/>
    <property type="match status" value="1"/>
</dbReference>
<reference evidence="5" key="2">
    <citation type="submission" date="2024-06" db="EMBL/GenBank/DDBJ databases">
        <title>Micromonospora mangrovi CCTCC AA 2012012 genome sequences.</title>
        <authorList>
            <person name="Gao J."/>
        </authorList>
    </citation>
    <scope>NUCLEOTIDE SEQUENCE</scope>
    <source>
        <strain evidence="5">CCTCC AA 2012012</strain>
    </source>
</reference>
<feature type="domain" description="Thioesterase TesA-like" evidence="3">
    <location>
        <begin position="22"/>
        <end position="243"/>
    </location>
</feature>
<accession>A0AAU8HK91</accession>
<dbReference type="InterPro" id="IPR029058">
    <property type="entry name" value="AB_hydrolase_fold"/>
</dbReference>
<reference evidence="4" key="1">
    <citation type="submission" date="2024-01" db="EMBL/GenBank/DDBJ databases">
        <title>The genome sequence of Micromonospora mangrovi CCTCC AA 2012012.</title>
        <authorList>
            <person name="Gao J."/>
        </authorList>
    </citation>
    <scope>NUCLEOTIDE SEQUENCE</scope>
    <source>
        <strain evidence="4">CCTCC AA 2012012</strain>
    </source>
</reference>
<dbReference type="EMBL" id="CP159342">
    <property type="protein sequence ID" value="XCH76800.1"/>
    <property type="molecule type" value="Genomic_DNA"/>
</dbReference>
<sequence length="251" mass="27738">MIDTDSWIRRFFPSPRAEFQLVCLPHAGGSAPFYHPVAQALSPRVEVLAVQYPGRQDRRREPMIGTVGELADRVAEAVRATVDRPFAIFGHSLGATLGYEVGVRLEAGGLRPERLFASGRRAPSAHRDERVHLRDDAGLIAELRTLAGTDQRVFGDDELLRMVLPAIRNDYRAAETYRHAGGARLRCPVVALTGDRDPKATLDEVAAWETHTDGGFELKTYPGGHFYLVEHAADVIRVIDERLAGPVAARR</sequence>
<dbReference type="InterPro" id="IPR001031">
    <property type="entry name" value="Thioesterase"/>
</dbReference>
<name>A0AAU8HK91_9ACTN</name>
<evidence type="ECO:0000259" key="3">
    <source>
        <dbReference type="SMART" id="SM00824"/>
    </source>
</evidence>
<evidence type="ECO:0000313" key="4">
    <source>
        <dbReference type="EMBL" id="XBP96096.1"/>
    </source>
</evidence>
<dbReference type="RefSeq" id="WP_350937514.1">
    <property type="nucleotide sequence ID" value="NZ_CP157762.1"/>
</dbReference>
<gene>
    <name evidence="5" type="ORF">ABUL08_12120</name>
    <name evidence="4" type="ORF">VK199_12070</name>
</gene>
<dbReference type="GO" id="GO:0008610">
    <property type="term" value="P:lipid biosynthetic process"/>
    <property type="evidence" value="ECO:0007669"/>
    <property type="project" value="TreeGrafter"/>
</dbReference>
<dbReference type="PANTHER" id="PTHR11487">
    <property type="entry name" value="THIOESTERASE"/>
    <property type="match status" value="1"/>
</dbReference>
<dbReference type="Gene3D" id="3.40.50.1820">
    <property type="entry name" value="alpha/beta hydrolase"/>
    <property type="match status" value="1"/>
</dbReference>
<dbReference type="InterPro" id="IPR020802">
    <property type="entry name" value="TesA-like"/>
</dbReference>
<dbReference type="InterPro" id="IPR012223">
    <property type="entry name" value="TEII"/>
</dbReference>
<proteinExistence type="inferred from homology"/>
<dbReference type="AlphaFoldDB" id="A0AAU8HK91"/>
<dbReference type="Pfam" id="PF00975">
    <property type="entry name" value="Thioesterase"/>
    <property type="match status" value="1"/>
</dbReference>
<protein>
    <submittedName>
        <fullName evidence="5">Alpha/beta fold hydrolase</fullName>
    </submittedName>
</protein>
<comment type="similarity">
    <text evidence="1">Belongs to the thioesterase family.</text>
</comment>
<dbReference type="GO" id="GO:0016787">
    <property type="term" value="F:hydrolase activity"/>
    <property type="evidence" value="ECO:0007669"/>
    <property type="project" value="UniProtKB-KW"/>
</dbReference>
<dbReference type="EMBL" id="CP157762">
    <property type="protein sequence ID" value="XBP96096.1"/>
    <property type="molecule type" value="Genomic_DNA"/>
</dbReference>
<keyword evidence="2 5" id="KW-0378">Hydrolase</keyword>
<dbReference type="SMART" id="SM00824">
    <property type="entry name" value="PKS_TE"/>
    <property type="match status" value="1"/>
</dbReference>
<evidence type="ECO:0000313" key="5">
    <source>
        <dbReference type="EMBL" id="XCH76800.1"/>
    </source>
</evidence>
<evidence type="ECO:0000256" key="1">
    <source>
        <dbReference type="ARBA" id="ARBA00007169"/>
    </source>
</evidence>
<dbReference type="PANTHER" id="PTHR11487:SF0">
    <property type="entry name" value="S-ACYL FATTY ACID SYNTHASE THIOESTERASE, MEDIUM CHAIN"/>
    <property type="match status" value="1"/>
</dbReference>
<organism evidence="5">
    <name type="scientific">Micromonospora sp. CCTCC AA 2012012</name>
    <dbReference type="NCBI Taxonomy" id="3111921"/>
    <lineage>
        <taxon>Bacteria</taxon>
        <taxon>Bacillati</taxon>
        <taxon>Actinomycetota</taxon>
        <taxon>Actinomycetes</taxon>
        <taxon>Micromonosporales</taxon>
        <taxon>Micromonosporaceae</taxon>
        <taxon>Micromonospora</taxon>
    </lineage>
</organism>
<evidence type="ECO:0000256" key="2">
    <source>
        <dbReference type="ARBA" id="ARBA00022801"/>
    </source>
</evidence>